<sequence length="212" mass="24366">MNSLIRRSLVSIRTSTVKPSSFGLMRNNRFYSTENKQEAETPTEGENKPAPGSLEETIEKLKEELEETKKQLLYTAADRENVRRFAKEDSEKAKKFGIQSFTKELLEVVDQLEMATNLFPKEKLEANKELKDLHEGVKMTETLFLKIMGNQGLQRFNPIGEKFDFNSHHAIYELNDPTKENNTVGHVVKQGYKLHDRLVRPAMVGVNKIKPQ</sequence>
<dbReference type="HAMAP" id="MF_01151">
    <property type="entry name" value="GrpE"/>
    <property type="match status" value="1"/>
</dbReference>
<dbReference type="GO" id="GO:0030150">
    <property type="term" value="P:protein import into mitochondrial matrix"/>
    <property type="evidence" value="ECO:0007669"/>
    <property type="project" value="TreeGrafter"/>
</dbReference>
<keyword evidence="3" id="KW-0143">Chaperone</keyword>
<evidence type="ECO:0000313" key="6">
    <source>
        <dbReference type="EMBL" id="KAK5581459.1"/>
    </source>
</evidence>
<dbReference type="InterPro" id="IPR009012">
    <property type="entry name" value="GrpE_head"/>
</dbReference>
<dbReference type="InterPro" id="IPR013805">
    <property type="entry name" value="GrpE_CC"/>
</dbReference>
<dbReference type="PRINTS" id="PR00773">
    <property type="entry name" value="GRPEPROTEIN"/>
</dbReference>
<gene>
    <name evidence="6" type="ORF">RB653_001492</name>
</gene>
<dbReference type="AlphaFoldDB" id="A0AAN7TX34"/>
<dbReference type="EMBL" id="JAVFKY010000002">
    <property type="protein sequence ID" value="KAK5581459.1"/>
    <property type="molecule type" value="Genomic_DNA"/>
</dbReference>
<organism evidence="6 7">
    <name type="scientific">Dictyostelium firmibasis</name>
    <dbReference type="NCBI Taxonomy" id="79012"/>
    <lineage>
        <taxon>Eukaryota</taxon>
        <taxon>Amoebozoa</taxon>
        <taxon>Evosea</taxon>
        <taxon>Eumycetozoa</taxon>
        <taxon>Dictyostelia</taxon>
        <taxon>Dictyosteliales</taxon>
        <taxon>Dictyosteliaceae</taxon>
        <taxon>Dictyostelium</taxon>
    </lineage>
</organism>
<dbReference type="GO" id="GO:0006457">
    <property type="term" value="P:protein folding"/>
    <property type="evidence" value="ECO:0007669"/>
    <property type="project" value="InterPro"/>
</dbReference>
<dbReference type="Gene3D" id="2.30.22.10">
    <property type="entry name" value="Head domain of nucleotide exchange factor GrpE"/>
    <property type="match status" value="1"/>
</dbReference>
<comment type="similarity">
    <text evidence="2 4">Belongs to the GrpE family.</text>
</comment>
<protein>
    <recommendedName>
        <fullName evidence="8">GrpE protein homolog</fullName>
    </recommendedName>
</protein>
<evidence type="ECO:0000256" key="4">
    <source>
        <dbReference type="RuleBase" id="RU004478"/>
    </source>
</evidence>
<dbReference type="SUPFAM" id="SSF51064">
    <property type="entry name" value="Head domain of nucleotide exchange factor GrpE"/>
    <property type="match status" value="1"/>
</dbReference>
<dbReference type="CDD" id="cd00446">
    <property type="entry name" value="GrpE"/>
    <property type="match status" value="1"/>
</dbReference>
<evidence type="ECO:0000256" key="3">
    <source>
        <dbReference type="ARBA" id="ARBA00023186"/>
    </source>
</evidence>
<dbReference type="InterPro" id="IPR000740">
    <property type="entry name" value="GrpE"/>
</dbReference>
<dbReference type="FunFam" id="2.30.22.10:FF:000002">
    <property type="entry name" value="GrpE protein homolog"/>
    <property type="match status" value="1"/>
</dbReference>
<dbReference type="PANTHER" id="PTHR21237">
    <property type="entry name" value="GRPE PROTEIN"/>
    <property type="match status" value="1"/>
</dbReference>
<dbReference type="Pfam" id="PF01025">
    <property type="entry name" value="GrpE"/>
    <property type="match status" value="1"/>
</dbReference>
<dbReference type="Gene3D" id="3.90.20.20">
    <property type="match status" value="1"/>
</dbReference>
<accession>A0AAN7TX34</accession>
<dbReference type="PANTHER" id="PTHR21237:SF23">
    <property type="entry name" value="GRPE PROTEIN HOMOLOG, MITOCHONDRIAL"/>
    <property type="match status" value="1"/>
</dbReference>
<name>A0AAN7TX34_9MYCE</name>
<evidence type="ECO:0008006" key="8">
    <source>
        <dbReference type="Google" id="ProtNLM"/>
    </source>
</evidence>
<keyword evidence="7" id="KW-1185">Reference proteome</keyword>
<comment type="subcellular location">
    <subcellularLocation>
        <location evidence="1">Mitochondrion matrix</location>
    </subcellularLocation>
</comment>
<evidence type="ECO:0000313" key="7">
    <source>
        <dbReference type="Proteomes" id="UP001344447"/>
    </source>
</evidence>
<reference evidence="6 7" key="1">
    <citation type="submission" date="2023-11" db="EMBL/GenBank/DDBJ databases">
        <title>Dfirmibasis_genome.</title>
        <authorList>
            <person name="Edelbroek B."/>
            <person name="Kjellin J."/>
            <person name="Jerlstrom-Hultqvist J."/>
            <person name="Soderbom F."/>
        </authorList>
    </citation>
    <scope>NUCLEOTIDE SEQUENCE [LARGE SCALE GENOMIC DNA]</scope>
    <source>
        <strain evidence="6 7">TNS-C-14</strain>
    </source>
</reference>
<evidence type="ECO:0000256" key="1">
    <source>
        <dbReference type="ARBA" id="ARBA00004305"/>
    </source>
</evidence>
<comment type="caution">
    <text evidence="6">The sequence shown here is derived from an EMBL/GenBank/DDBJ whole genome shotgun (WGS) entry which is preliminary data.</text>
</comment>
<dbReference type="Proteomes" id="UP001344447">
    <property type="component" value="Unassembled WGS sequence"/>
</dbReference>
<dbReference type="SUPFAM" id="SSF58014">
    <property type="entry name" value="Coiled-coil domain of nucleotide exchange factor GrpE"/>
    <property type="match status" value="1"/>
</dbReference>
<dbReference type="GO" id="GO:0001405">
    <property type="term" value="C:PAM complex, Tim23 associated import motor"/>
    <property type="evidence" value="ECO:0007669"/>
    <property type="project" value="TreeGrafter"/>
</dbReference>
<proteinExistence type="inferred from homology"/>
<evidence type="ECO:0000256" key="2">
    <source>
        <dbReference type="ARBA" id="ARBA00009054"/>
    </source>
</evidence>
<evidence type="ECO:0000256" key="5">
    <source>
        <dbReference type="SAM" id="MobiDB-lite"/>
    </source>
</evidence>
<dbReference type="GO" id="GO:0042803">
    <property type="term" value="F:protein homodimerization activity"/>
    <property type="evidence" value="ECO:0007669"/>
    <property type="project" value="InterPro"/>
</dbReference>
<feature type="region of interest" description="Disordered" evidence="5">
    <location>
        <begin position="28"/>
        <end position="53"/>
    </location>
</feature>
<dbReference type="GO" id="GO:0051087">
    <property type="term" value="F:protein-folding chaperone binding"/>
    <property type="evidence" value="ECO:0007669"/>
    <property type="project" value="InterPro"/>
</dbReference>
<dbReference type="GO" id="GO:0000774">
    <property type="term" value="F:adenyl-nucleotide exchange factor activity"/>
    <property type="evidence" value="ECO:0007669"/>
    <property type="project" value="InterPro"/>
</dbReference>
<dbReference type="GO" id="GO:0051082">
    <property type="term" value="F:unfolded protein binding"/>
    <property type="evidence" value="ECO:0007669"/>
    <property type="project" value="TreeGrafter"/>
</dbReference>